<dbReference type="GO" id="GO:0005524">
    <property type="term" value="F:ATP binding"/>
    <property type="evidence" value="ECO:0007669"/>
    <property type="project" value="UniProtKB-KW"/>
</dbReference>
<dbReference type="RefSeq" id="WP_016548675.1">
    <property type="nucleotide sequence ID" value="NZ_AKWZ02000003.1"/>
</dbReference>
<dbReference type="InterPro" id="IPR050388">
    <property type="entry name" value="ABC_Ni/Peptide_Import"/>
</dbReference>
<dbReference type="InterPro" id="IPR003593">
    <property type="entry name" value="AAA+_ATPase"/>
</dbReference>
<organism evidence="9 10">
    <name type="scientific">Leptospira fainei serovar Hurstbridge str. BUT 6</name>
    <dbReference type="NCBI Taxonomy" id="1193011"/>
    <lineage>
        <taxon>Bacteria</taxon>
        <taxon>Pseudomonadati</taxon>
        <taxon>Spirochaetota</taxon>
        <taxon>Spirochaetia</taxon>
        <taxon>Leptospirales</taxon>
        <taxon>Leptospiraceae</taxon>
        <taxon>Leptospira</taxon>
    </lineage>
</organism>
<comment type="caution">
    <text evidence="9">The sequence shown here is derived from an EMBL/GenBank/DDBJ whole genome shotgun (WGS) entry which is preliminary data.</text>
</comment>
<dbReference type="SMART" id="SM00382">
    <property type="entry name" value="AAA"/>
    <property type="match status" value="1"/>
</dbReference>
<dbReference type="InterPro" id="IPR003439">
    <property type="entry name" value="ABC_transporter-like_ATP-bd"/>
</dbReference>
<evidence type="ECO:0000313" key="9">
    <source>
        <dbReference type="EMBL" id="EPG75590.1"/>
    </source>
</evidence>
<dbReference type="EMBL" id="AKWZ02000003">
    <property type="protein sequence ID" value="EPG75590.1"/>
    <property type="molecule type" value="Genomic_DNA"/>
</dbReference>
<dbReference type="PANTHER" id="PTHR43297:SF9">
    <property type="entry name" value="ABC TRANSPORTER ATP-BINDING PROTEIN"/>
    <property type="match status" value="1"/>
</dbReference>
<dbReference type="SUPFAM" id="SSF52540">
    <property type="entry name" value="P-loop containing nucleoside triphosphate hydrolases"/>
    <property type="match status" value="1"/>
</dbReference>
<dbReference type="PROSITE" id="PS00211">
    <property type="entry name" value="ABC_TRANSPORTER_1"/>
    <property type="match status" value="1"/>
</dbReference>
<keyword evidence="10" id="KW-1185">Reference proteome</keyword>
<evidence type="ECO:0000256" key="6">
    <source>
        <dbReference type="ARBA" id="ARBA00022840"/>
    </source>
</evidence>
<evidence type="ECO:0000259" key="8">
    <source>
        <dbReference type="PROSITE" id="PS50893"/>
    </source>
</evidence>
<dbReference type="Pfam" id="PF00005">
    <property type="entry name" value="ABC_tran"/>
    <property type="match status" value="1"/>
</dbReference>
<comment type="similarity">
    <text evidence="2">Belongs to the ABC transporter superfamily.</text>
</comment>
<accession>S3VGL4</accession>
<dbReference type="InterPro" id="IPR017871">
    <property type="entry name" value="ABC_transporter-like_CS"/>
</dbReference>
<reference evidence="9" key="1">
    <citation type="submission" date="2013-04" db="EMBL/GenBank/DDBJ databases">
        <authorList>
            <person name="Harkins D.M."/>
            <person name="Durkin A.S."/>
            <person name="Selengut J.D."/>
            <person name="Sanka R."/>
            <person name="DePew J."/>
            <person name="Purushe J."/>
            <person name="Ahmed A."/>
            <person name="van der Linden H."/>
            <person name="Goris M.G.A."/>
            <person name="Hartskeerl R.A."/>
            <person name="Vinetz J.M."/>
            <person name="Sutton G.G."/>
            <person name="Nelson W.C."/>
            <person name="Fouts D.E."/>
        </authorList>
    </citation>
    <scope>NUCLEOTIDE SEQUENCE [LARGE SCALE GENOMIC DNA]</scope>
    <source>
        <strain evidence="9">BUT 6</strain>
    </source>
</reference>
<dbReference type="PANTHER" id="PTHR43297">
    <property type="entry name" value="OLIGOPEPTIDE TRANSPORT ATP-BINDING PROTEIN APPD"/>
    <property type="match status" value="1"/>
</dbReference>
<keyword evidence="3" id="KW-0813">Transport</keyword>
<dbReference type="STRING" id="1193011.LEP1GSC058_2212"/>
<evidence type="ECO:0000256" key="3">
    <source>
        <dbReference type="ARBA" id="ARBA00022448"/>
    </source>
</evidence>
<dbReference type="PROSITE" id="PS50893">
    <property type="entry name" value="ABC_TRANSPORTER_2"/>
    <property type="match status" value="1"/>
</dbReference>
<evidence type="ECO:0000256" key="2">
    <source>
        <dbReference type="ARBA" id="ARBA00005417"/>
    </source>
</evidence>
<keyword evidence="7" id="KW-0472">Membrane</keyword>
<dbReference type="GO" id="GO:0005886">
    <property type="term" value="C:plasma membrane"/>
    <property type="evidence" value="ECO:0007669"/>
    <property type="project" value="UniProtKB-SubCell"/>
</dbReference>
<keyword evidence="4" id="KW-1003">Cell membrane</keyword>
<keyword evidence="5" id="KW-0547">Nucleotide-binding</keyword>
<keyword evidence="6 9" id="KW-0067">ATP-binding</keyword>
<evidence type="ECO:0000313" key="10">
    <source>
        <dbReference type="Proteomes" id="UP000014540"/>
    </source>
</evidence>
<dbReference type="OrthoDB" id="342071at2"/>
<protein>
    <submittedName>
        <fullName evidence="9">ABC transporter, ATP-binding protein</fullName>
    </submittedName>
</protein>
<name>S3VGL4_9LEPT</name>
<evidence type="ECO:0000256" key="4">
    <source>
        <dbReference type="ARBA" id="ARBA00022475"/>
    </source>
</evidence>
<dbReference type="InterPro" id="IPR027417">
    <property type="entry name" value="P-loop_NTPase"/>
</dbReference>
<evidence type="ECO:0000256" key="1">
    <source>
        <dbReference type="ARBA" id="ARBA00004417"/>
    </source>
</evidence>
<sequence length="265" mass="29213">MLSSGADEIIRISGLVVRSEEKALLNDVDFCVRAGEIRAVIGESGSGKTTLAHFLLGLLSETLLTIWNSFRLFNEIMDSNSSSTKWAEFRGKRISLIPQSPALGFHPYRTVASQVSEYFSLLNPSYASREACLRLFRSVGLSDPESAWLSYPHQLSGGEKQRILVLLSVYSGAELILADEPTSALDPITGAGILALLTKLVRENNRSLVFISHDLGSVADFADIITVMKGGRIAETLIREDHLWSPKTEYARKLFEIDSSFPYIA</sequence>
<dbReference type="AlphaFoldDB" id="S3VGL4"/>
<gene>
    <name evidence="9" type="ORF">LEP1GSC058_2212</name>
</gene>
<dbReference type="Proteomes" id="UP000014540">
    <property type="component" value="Unassembled WGS sequence"/>
</dbReference>
<dbReference type="GO" id="GO:0016887">
    <property type="term" value="F:ATP hydrolysis activity"/>
    <property type="evidence" value="ECO:0007669"/>
    <property type="project" value="InterPro"/>
</dbReference>
<evidence type="ECO:0000256" key="5">
    <source>
        <dbReference type="ARBA" id="ARBA00022741"/>
    </source>
</evidence>
<feature type="domain" description="ABC transporter" evidence="8">
    <location>
        <begin position="10"/>
        <end position="255"/>
    </location>
</feature>
<comment type="subcellular location">
    <subcellularLocation>
        <location evidence="1">Cell inner membrane</location>
        <topology evidence="1">Peripheral membrane protein</topology>
    </subcellularLocation>
</comment>
<evidence type="ECO:0000256" key="7">
    <source>
        <dbReference type="ARBA" id="ARBA00023136"/>
    </source>
</evidence>
<dbReference type="Gene3D" id="3.40.50.300">
    <property type="entry name" value="P-loop containing nucleotide triphosphate hydrolases"/>
    <property type="match status" value="1"/>
</dbReference>
<proteinExistence type="inferred from homology"/>